<proteinExistence type="predicted"/>
<dbReference type="InterPro" id="IPR027396">
    <property type="entry name" value="DsrEFH-like"/>
</dbReference>
<dbReference type="EMBL" id="MT631398">
    <property type="protein sequence ID" value="QNO49855.1"/>
    <property type="molecule type" value="Genomic_DNA"/>
</dbReference>
<dbReference type="InterPro" id="IPR003787">
    <property type="entry name" value="Sulphur_relay_DsrE/F-like"/>
</dbReference>
<dbReference type="Gene3D" id="3.40.1260.10">
    <property type="entry name" value="DsrEFH-like"/>
    <property type="match status" value="1"/>
</dbReference>
<organism evidence="1">
    <name type="scientific">Candidatus Methanogaster sp. ANME-2c ERB4</name>
    <dbReference type="NCBI Taxonomy" id="2759911"/>
    <lineage>
        <taxon>Archaea</taxon>
        <taxon>Methanobacteriati</taxon>
        <taxon>Methanobacteriota</taxon>
        <taxon>Stenosarchaea group</taxon>
        <taxon>Methanomicrobia</taxon>
        <taxon>Methanosarcinales</taxon>
        <taxon>ANME-2 cluster</taxon>
        <taxon>Candidatus Methanogasteraceae</taxon>
        <taxon>Candidatus Methanogaster</taxon>
    </lineage>
</organism>
<name>A0A7G9YPC1_9EURY</name>
<accession>A0A7G9YPC1</accession>
<protein>
    <submittedName>
        <fullName evidence="1">Uncharacterized protein</fullName>
    </submittedName>
</protein>
<evidence type="ECO:0000313" key="1">
    <source>
        <dbReference type="EMBL" id="QNO49855.1"/>
    </source>
</evidence>
<dbReference type="Pfam" id="PF02635">
    <property type="entry name" value="DsrE"/>
    <property type="match status" value="1"/>
</dbReference>
<sequence length="130" mass="14606">MANITTWVLEKVFITADYLLYGETMKIGIIIYSDDSETVWNAFRFGNFALAEGDCVKVFLLGKGVECESLDTSKFVVTEQMRMFVDVGGEIFACGSCLKIRQSDGSEMCPLSTMRDLYDLVKECDKTVTF</sequence>
<dbReference type="SUPFAM" id="SSF75169">
    <property type="entry name" value="DsrEFH-like"/>
    <property type="match status" value="1"/>
</dbReference>
<dbReference type="AlphaFoldDB" id="A0A7G9YPC1"/>
<reference evidence="1" key="1">
    <citation type="submission" date="2020-06" db="EMBL/GenBank/DDBJ databases">
        <title>Unique genomic features of the anaerobic methanotrophic archaea.</title>
        <authorList>
            <person name="Chadwick G.L."/>
            <person name="Skennerton C.T."/>
            <person name="Laso-Perez R."/>
            <person name="Leu A.O."/>
            <person name="Speth D.R."/>
            <person name="Yu H."/>
            <person name="Morgan-Lang C."/>
            <person name="Hatzenpichler R."/>
            <person name="Goudeau D."/>
            <person name="Malmstrom R."/>
            <person name="Brazelton W.J."/>
            <person name="Woyke T."/>
            <person name="Hallam S.J."/>
            <person name="Tyson G.W."/>
            <person name="Wegener G."/>
            <person name="Boetius A."/>
            <person name="Orphan V."/>
        </authorList>
    </citation>
    <scope>NUCLEOTIDE SEQUENCE</scope>
</reference>
<gene>
    <name evidence="1" type="ORF">HMIKAMFF_00015</name>
</gene>